<organism evidence="1 2">
    <name type="scientific">Ancylobacter novellus</name>
    <name type="common">Thiobacillus novellus</name>
    <dbReference type="NCBI Taxonomy" id="921"/>
    <lineage>
        <taxon>Bacteria</taxon>
        <taxon>Pseudomonadati</taxon>
        <taxon>Pseudomonadota</taxon>
        <taxon>Alphaproteobacteria</taxon>
        <taxon>Hyphomicrobiales</taxon>
        <taxon>Xanthobacteraceae</taxon>
        <taxon>Ancylobacter</taxon>
    </lineage>
</organism>
<dbReference type="Proteomes" id="UP000249577">
    <property type="component" value="Unassembled WGS sequence"/>
</dbReference>
<dbReference type="EMBL" id="QFPN01000001">
    <property type="protein sequence ID" value="PZQ18967.1"/>
    <property type="molecule type" value="Genomic_DNA"/>
</dbReference>
<name>A0A2W5MGE8_ANCNO</name>
<evidence type="ECO:0000313" key="1">
    <source>
        <dbReference type="EMBL" id="PZQ18967.1"/>
    </source>
</evidence>
<comment type="caution">
    <text evidence="1">The sequence shown here is derived from an EMBL/GenBank/DDBJ whole genome shotgun (WGS) entry which is preliminary data.</text>
</comment>
<gene>
    <name evidence="1" type="ORF">DI565_00755</name>
</gene>
<accession>A0A2W5MGE8</accession>
<sequence>MSDISDRLAGYPWVVVRVACQLCPRRHAYRLARLAAKLGPEATLDEVVERVTFDCPYRGGAPRRRERKYVPNCKAYLPDLVGPRLPPDLPPGLRRLRVIKGGLGDKPKDAAE</sequence>
<reference evidence="1 2" key="1">
    <citation type="submission" date="2017-08" db="EMBL/GenBank/DDBJ databases">
        <title>Infants hospitalized years apart are colonized by the same room-sourced microbial strains.</title>
        <authorList>
            <person name="Brooks B."/>
            <person name="Olm M.R."/>
            <person name="Firek B.A."/>
            <person name="Baker R."/>
            <person name="Thomas B.C."/>
            <person name="Morowitz M.J."/>
            <person name="Banfield J.F."/>
        </authorList>
    </citation>
    <scope>NUCLEOTIDE SEQUENCE [LARGE SCALE GENOMIC DNA]</scope>
    <source>
        <strain evidence="1">S2_005_003_R2_43</strain>
    </source>
</reference>
<protein>
    <submittedName>
        <fullName evidence="1">Uncharacterized protein</fullName>
    </submittedName>
</protein>
<dbReference type="AlphaFoldDB" id="A0A2W5MGE8"/>
<evidence type="ECO:0000313" key="2">
    <source>
        <dbReference type="Proteomes" id="UP000249577"/>
    </source>
</evidence>
<proteinExistence type="predicted"/>